<dbReference type="Proteomes" id="UP000671828">
    <property type="component" value="Chromosome"/>
</dbReference>
<dbReference type="InterPro" id="IPR005843">
    <property type="entry name" value="A-D-PHexomutase_C"/>
</dbReference>
<dbReference type="AlphaFoldDB" id="A0A8T8HSR3"/>
<evidence type="ECO:0000256" key="5">
    <source>
        <dbReference type="ARBA" id="ARBA00022842"/>
    </source>
</evidence>
<dbReference type="GO" id="GO:0016868">
    <property type="term" value="F:intramolecular phosphotransferase activity"/>
    <property type="evidence" value="ECO:0007669"/>
    <property type="project" value="InterPro"/>
</dbReference>
<evidence type="ECO:0000259" key="9">
    <source>
        <dbReference type="Pfam" id="PF02879"/>
    </source>
</evidence>
<dbReference type="NCBIfam" id="NF007088">
    <property type="entry name" value="PRK09542.1"/>
    <property type="match status" value="1"/>
</dbReference>
<dbReference type="GO" id="GO:0005975">
    <property type="term" value="P:carbohydrate metabolic process"/>
    <property type="evidence" value="ECO:0007669"/>
    <property type="project" value="InterPro"/>
</dbReference>
<evidence type="ECO:0000259" key="7">
    <source>
        <dbReference type="Pfam" id="PF00408"/>
    </source>
</evidence>
<dbReference type="InterPro" id="IPR005841">
    <property type="entry name" value="Alpha-D-phosphohexomutase_SF"/>
</dbReference>
<comment type="cofactor">
    <cofactor evidence="1">
        <name>Mg(2+)</name>
        <dbReference type="ChEBI" id="CHEBI:18420"/>
    </cofactor>
</comment>
<dbReference type="InterPro" id="IPR005845">
    <property type="entry name" value="A-D-PHexomutase_a/b/a-II"/>
</dbReference>
<sequence length="429" mass="45180">DAEVVREFGAAFARLVGGSAVVIGHDMRESSPGLAAAFAEGVTRQGVDVVNIGLASTDMLYFASGRLDLPGAMFTASHNPARYNGIKLCRAGAAPVGQDSGLAQVRADVEQGVPDAEGVAPGTVTERDMLADYAAYLRELVDLSGSRPLRVVVDAGNGMGGHTVPSVFDGLPIDIVPMYFELDGSFPNHEANPLDPKNIVDLQARVREEGADAGVAFDGDADRCFVVDERGEPVSPSAITALVAVRELAKDPGGTIIHNLITSHAVPEIVREHGGKPVRTRVGHSFIKQEMARTGAIFGGEHSAHYYFRDFWRADTGMLAALHVLAALGEQDGPLSALTADYARYAASGEVNSTVADQAGRLAAIKAEYGAREGVELDELDGLTVTLPDGSWFNLRASNTEPLLRLNVEAADAASVAALRDEVLAIVRG</sequence>
<keyword evidence="6" id="KW-0413">Isomerase</keyword>
<dbReference type="PRINTS" id="PR00509">
    <property type="entry name" value="PGMPMM"/>
</dbReference>
<dbReference type="InterPro" id="IPR016055">
    <property type="entry name" value="A-D-PHexomutase_a/b/a-I/II/III"/>
</dbReference>
<reference evidence="11" key="1">
    <citation type="submission" date="2021-04" db="EMBL/GenBank/DDBJ databases">
        <title>Saccharothrix algeriensis WGS.</title>
        <authorList>
            <person name="Stuskova K."/>
            <person name="Hakalova E."/>
            <person name="Tebbal A.B."/>
            <person name="Eichmeier A."/>
        </authorList>
    </citation>
    <scope>NUCLEOTIDE SEQUENCE</scope>
    <source>
        <strain evidence="11">NRRL B-24137</strain>
    </source>
</reference>
<dbReference type="InterPro" id="IPR036900">
    <property type="entry name" value="A-D-PHexomutase_C_sf"/>
</dbReference>
<comment type="similarity">
    <text evidence="2">Belongs to the phosphohexose mutase family.</text>
</comment>
<dbReference type="SUPFAM" id="SSF55957">
    <property type="entry name" value="Phosphoglucomutase, C-terminal domain"/>
    <property type="match status" value="1"/>
</dbReference>
<dbReference type="EMBL" id="CP072788">
    <property type="protein sequence ID" value="QTR01598.1"/>
    <property type="molecule type" value="Genomic_DNA"/>
</dbReference>
<dbReference type="SUPFAM" id="SSF53738">
    <property type="entry name" value="Phosphoglucomutase, first 3 domains"/>
    <property type="match status" value="3"/>
</dbReference>
<proteinExistence type="inferred from homology"/>
<accession>A0A8T8HSR3</accession>
<evidence type="ECO:0000259" key="10">
    <source>
        <dbReference type="Pfam" id="PF02880"/>
    </source>
</evidence>
<dbReference type="Pfam" id="PF02878">
    <property type="entry name" value="PGM_PMM_I"/>
    <property type="match status" value="1"/>
</dbReference>
<dbReference type="PANTHER" id="PTHR43771">
    <property type="entry name" value="PHOSPHOMANNOMUTASE"/>
    <property type="match status" value="1"/>
</dbReference>
<protein>
    <submittedName>
        <fullName evidence="11">Phosphomannomutase/phosphoglucomutase</fullName>
    </submittedName>
</protein>
<feature type="domain" description="Alpha-D-phosphohexomutase alpha/beta/alpha" evidence="8">
    <location>
        <begin position="2"/>
        <end position="100"/>
    </location>
</feature>
<dbReference type="Gene3D" id="3.30.310.50">
    <property type="entry name" value="Alpha-D-phosphohexomutase, C-terminal domain"/>
    <property type="match status" value="1"/>
</dbReference>
<evidence type="ECO:0000256" key="1">
    <source>
        <dbReference type="ARBA" id="ARBA00001946"/>
    </source>
</evidence>
<dbReference type="CDD" id="cd03089">
    <property type="entry name" value="PMM_PGM"/>
    <property type="match status" value="1"/>
</dbReference>
<feature type="non-terminal residue" evidence="11">
    <location>
        <position position="1"/>
    </location>
</feature>
<feature type="domain" description="Alpha-D-phosphohexomutase alpha/beta/alpha" evidence="10">
    <location>
        <begin position="239"/>
        <end position="345"/>
    </location>
</feature>
<dbReference type="PANTHER" id="PTHR43771:SF1">
    <property type="entry name" value="PHOSPHOMANNOMUTASE"/>
    <property type="match status" value="1"/>
</dbReference>
<gene>
    <name evidence="11" type="ORF">J7S33_19840</name>
</gene>
<dbReference type="Pfam" id="PF02880">
    <property type="entry name" value="PGM_PMM_III"/>
    <property type="match status" value="1"/>
</dbReference>
<evidence type="ECO:0000256" key="2">
    <source>
        <dbReference type="ARBA" id="ARBA00010231"/>
    </source>
</evidence>
<evidence type="ECO:0000313" key="11">
    <source>
        <dbReference type="EMBL" id="QTR01598.1"/>
    </source>
</evidence>
<feature type="domain" description="Alpha-D-phosphohexomutase alpha/beta/alpha" evidence="9">
    <location>
        <begin position="132"/>
        <end position="231"/>
    </location>
</feature>
<name>A0A8T8HSR3_9PSEU</name>
<evidence type="ECO:0000256" key="6">
    <source>
        <dbReference type="ARBA" id="ARBA00023235"/>
    </source>
</evidence>
<evidence type="ECO:0000256" key="4">
    <source>
        <dbReference type="ARBA" id="ARBA00022723"/>
    </source>
</evidence>
<dbReference type="Pfam" id="PF00408">
    <property type="entry name" value="PGM_PMM_IV"/>
    <property type="match status" value="1"/>
</dbReference>
<organism evidence="11 12">
    <name type="scientific">Saccharothrix algeriensis</name>
    <dbReference type="NCBI Taxonomy" id="173560"/>
    <lineage>
        <taxon>Bacteria</taxon>
        <taxon>Bacillati</taxon>
        <taxon>Actinomycetota</taxon>
        <taxon>Actinomycetes</taxon>
        <taxon>Pseudonocardiales</taxon>
        <taxon>Pseudonocardiaceae</taxon>
        <taxon>Saccharothrix</taxon>
    </lineage>
</organism>
<evidence type="ECO:0000313" key="12">
    <source>
        <dbReference type="Proteomes" id="UP000671828"/>
    </source>
</evidence>
<dbReference type="Pfam" id="PF02879">
    <property type="entry name" value="PGM_PMM_II"/>
    <property type="match status" value="1"/>
</dbReference>
<keyword evidence="4" id="KW-0479">Metal-binding</keyword>
<dbReference type="Gene3D" id="3.40.120.10">
    <property type="entry name" value="Alpha-D-Glucose-1,6-Bisphosphate, subunit A, domain 3"/>
    <property type="match status" value="3"/>
</dbReference>
<keyword evidence="5" id="KW-0460">Magnesium</keyword>
<dbReference type="GO" id="GO:0046872">
    <property type="term" value="F:metal ion binding"/>
    <property type="evidence" value="ECO:0007669"/>
    <property type="project" value="UniProtKB-KW"/>
</dbReference>
<dbReference type="InterPro" id="IPR005844">
    <property type="entry name" value="A-D-PHexomutase_a/b/a-I"/>
</dbReference>
<evidence type="ECO:0000256" key="3">
    <source>
        <dbReference type="ARBA" id="ARBA00022553"/>
    </source>
</evidence>
<evidence type="ECO:0000259" key="8">
    <source>
        <dbReference type="Pfam" id="PF02878"/>
    </source>
</evidence>
<feature type="domain" description="Alpha-D-phosphohexomutase C-terminal" evidence="7">
    <location>
        <begin position="350"/>
        <end position="424"/>
    </location>
</feature>
<keyword evidence="3" id="KW-0597">Phosphoprotein</keyword>
<dbReference type="InterPro" id="IPR005846">
    <property type="entry name" value="A-D-PHexomutase_a/b/a-III"/>
</dbReference>